<dbReference type="AlphaFoldDB" id="A0A0F8VX96"/>
<proteinExistence type="predicted"/>
<sequence>MTYILWGLGVLGWLIVIRMVWQLCTIGPPHFEQEQQNTQTRKLGKFLDKHFERDSFYTWLWHCMECDLVGDNENPSRLGVRHKEGCFTGEIIARYKEGMLNEKSVDELLDGWQDINHTTEPSTHHMVGNTGGIDYCTVPG</sequence>
<evidence type="ECO:0000313" key="1">
    <source>
        <dbReference type="EMBL" id="KKK49003.1"/>
    </source>
</evidence>
<protein>
    <submittedName>
        <fullName evidence="1">Uncharacterized protein</fullName>
    </submittedName>
</protein>
<gene>
    <name evidence="1" type="ORF">LCGC14_3139470</name>
</gene>
<reference evidence="1" key="1">
    <citation type="journal article" date="2015" name="Nature">
        <title>Complex archaea that bridge the gap between prokaryotes and eukaryotes.</title>
        <authorList>
            <person name="Spang A."/>
            <person name="Saw J.H."/>
            <person name="Jorgensen S.L."/>
            <person name="Zaremba-Niedzwiedzka K."/>
            <person name="Martijn J."/>
            <person name="Lind A.E."/>
            <person name="van Eijk R."/>
            <person name="Schleper C."/>
            <person name="Guy L."/>
            <person name="Ettema T.J."/>
        </authorList>
    </citation>
    <scope>NUCLEOTIDE SEQUENCE</scope>
</reference>
<accession>A0A0F8VX96</accession>
<comment type="caution">
    <text evidence="1">The sequence shown here is derived from an EMBL/GenBank/DDBJ whole genome shotgun (WGS) entry which is preliminary data.</text>
</comment>
<dbReference type="EMBL" id="LAZR01068775">
    <property type="protein sequence ID" value="KKK49003.1"/>
    <property type="molecule type" value="Genomic_DNA"/>
</dbReference>
<organism evidence="1">
    <name type="scientific">marine sediment metagenome</name>
    <dbReference type="NCBI Taxonomy" id="412755"/>
    <lineage>
        <taxon>unclassified sequences</taxon>
        <taxon>metagenomes</taxon>
        <taxon>ecological metagenomes</taxon>
    </lineage>
</organism>
<name>A0A0F8VX96_9ZZZZ</name>